<dbReference type="Pfam" id="PF02146">
    <property type="entry name" value="SIR2"/>
    <property type="match status" value="1"/>
</dbReference>
<keyword evidence="4" id="KW-0862">Zinc</keyword>
<dbReference type="GO" id="GO:0046872">
    <property type="term" value="F:metal ion binding"/>
    <property type="evidence" value="ECO:0007669"/>
    <property type="project" value="UniProtKB-KW"/>
</dbReference>
<dbReference type="GO" id="GO:0070403">
    <property type="term" value="F:NAD+ binding"/>
    <property type="evidence" value="ECO:0007669"/>
    <property type="project" value="InterPro"/>
</dbReference>
<accession>A0A6A6WFS7</accession>
<feature type="domain" description="Deacetylase sirtuin-type" evidence="5">
    <location>
        <begin position="37"/>
        <end position="338"/>
    </location>
</feature>
<feature type="active site" description="Proton acceptor" evidence="4">
    <location>
        <position position="160"/>
    </location>
</feature>
<dbReference type="AlphaFoldDB" id="A0A6A6WFS7"/>
<dbReference type="InterPro" id="IPR026591">
    <property type="entry name" value="Sirtuin_cat_small_dom_sf"/>
</dbReference>
<evidence type="ECO:0000259" key="5">
    <source>
        <dbReference type="PROSITE" id="PS50305"/>
    </source>
</evidence>
<evidence type="ECO:0000256" key="4">
    <source>
        <dbReference type="PROSITE-ProRule" id="PRU00236"/>
    </source>
</evidence>
<dbReference type="OrthoDB" id="424302at2759"/>
<reference evidence="6" key="1">
    <citation type="journal article" date="2020" name="Stud. Mycol.">
        <title>101 Dothideomycetes genomes: a test case for predicting lifestyles and emergence of pathogens.</title>
        <authorList>
            <person name="Haridas S."/>
            <person name="Albert R."/>
            <person name="Binder M."/>
            <person name="Bloem J."/>
            <person name="Labutti K."/>
            <person name="Salamov A."/>
            <person name="Andreopoulos B."/>
            <person name="Baker S."/>
            <person name="Barry K."/>
            <person name="Bills G."/>
            <person name="Bluhm B."/>
            <person name="Cannon C."/>
            <person name="Castanera R."/>
            <person name="Culley D."/>
            <person name="Daum C."/>
            <person name="Ezra D."/>
            <person name="Gonzalez J."/>
            <person name="Henrissat B."/>
            <person name="Kuo A."/>
            <person name="Liang C."/>
            <person name="Lipzen A."/>
            <person name="Lutzoni F."/>
            <person name="Magnuson J."/>
            <person name="Mondo S."/>
            <person name="Nolan M."/>
            <person name="Ohm R."/>
            <person name="Pangilinan J."/>
            <person name="Park H.-J."/>
            <person name="Ramirez L."/>
            <person name="Alfaro M."/>
            <person name="Sun H."/>
            <person name="Tritt A."/>
            <person name="Yoshinaga Y."/>
            <person name="Zwiers L.-H."/>
            <person name="Turgeon B."/>
            <person name="Goodwin S."/>
            <person name="Spatafora J."/>
            <person name="Crous P."/>
            <person name="Grigoriev I."/>
        </authorList>
    </citation>
    <scope>NUCLEOTIDE SEQUENCE</scope>
    <source>
        <strain evidence="6">CBS 121739</strain>
    </source>
</reference>
<dbReference type="PROSITE" id="PS50305">
    <property type="entry name" value="SIRTUIN"/>
    <property type="match status" value="1"/>
</dbReference>
<dbReference type="InterPro" id="IPR003000">
    <property type="entry name" value="Sirtuin"/>
</dbReference>
<keyword evidence="7" id="KW-1185">Reference proteome</keyword>
<proteinExistence type="inferred from homology"/>
<evidence type="ECO:0000313" key="6">
    <source>
        <dbReference type="EMBL" id="KAF2760766.1"/>
    </source>
</evidence>
<feature type="binding site" evidence="4">
    <location>
        <position position="173"/>
    </location>
    <ligand>
        <name>Zn(2+)</name>
        <dbReference type="ChEBI" id="CHEBI:29105"/>
    </ligand>
</feature>
<dbReference type="Gene3D" id="3.30.1600.10">
    <property type="entry name" value="SIR2/SIRT2 'Small Domain"/>
    <property type="match status" value="1"/>
</dbReference>
<evidence type="ECO:0000256" key="3">
    <source>
        <dbReference type="ARBA" id="ARBA00023027"/>
    </source>
</evidence>
<dbReference type="SUPFAM" id="SSF52467">
    <property type="entry name" value="DHS-like NAD/FAD-binding domain"/>
    <property type="match status" value="1"/>
</dbReference>
<feature type="binding site" evidence="4">
    <location>
        <position position="168"/>
    </location>
    <ligand>
        <name>Zn(2+)</name>
        <dbReference type="ChEBI" id="CHEBI:29105"/>
    </ligand>
</feature>
<keyword evidence="2" id="KW-0808">Transferase</keyword>
<feature type="binding site" evidence="4">
    <location>
        <position position="216"/>
    </location>
    <ligand>
        <name>Zn(2+)</name>
        <dbReference type="ChEBI" id="CHEBI:29105"/>
    </ligand>
</feature>
<gene>
    <name evidence="6" type="ORF">EJ05DRAFT_242028</name>
</gene>
<dbReference type="Gene3D" id="3.40.50.1220">
    <property type="entry name" value="TPP-binding domain"/>
    <property type="match status" value="1"/>
</dbReference>
<dbReference type="InterPro" id="IPR050134">
    <property type="entry name" value="NAD-dep_sirtuin_deacylases"/>
</dbReference>
<dbReference type="PANTHER" id="PTHR11085:SF10">
    <property type="entry name" value="NAD-DEPENDENT PROTEIN DEACYLASE SIRTUIN-5, MITOCHONDRIAL-RELATED"/>
    <property type="match status" value="1"/>
</dbReference>
<evidence type="ECO:0000256" key="1">
    <source>
        <dbReference type="ARBA" id="ARBA00006924"/>
    </source>
</evidence>
<dbReference type="GO" id="GO:0005634">
    <property type="term" value="C:nucleus"/>
    <property type="evidence" value="ECO:0007669"/>
    <property type="project" value="TreeGrafter"/>
</dbReference>
<dbReference type="InterPro" id="IPR029035">
    <property type="entry name" value="DHS-like_NAD/FAD-binding_dom"/>
</dbReference>
<dbReference type="GeneID" id="54481123"/>
<dbReference type="RefSeq" id="XP_033603217.1">
    <property type="nucleotide sequence ID" value="XM_033740069.1"/>
</dbReference>
<evidence type="ECO:0000313" key="7">
    <source>
        <dbReference type="Proteomes" id="UP000799437"/>
    </source>
</evidence>
<sequence length="338" mass="37235">MSKLHTDFKAELRTRANESLKRHFEREEHATRNVNIPPPSEEMIKSFTEHLIRSKRILALIGAGLSAASGIPTYRGAGGFWRSYSDIQLATKTAFDEDPSLVWQFYNYRRHQALTADPNSAHHALAELAKRKPGFLAVNQNIDGLCRRVGHPPTQIIDLHGSLFRVKCSNEACGYNAEDYNDPITPALSLTKDYDNDVTKADIPLAKIDHTDLPICPLCTDALLRPAVVWFGESIPADKASGIDKWLAGDTFNQATAGLDSVGGQVDLMLVVRTSAVVYPAAAYIQQCRKRGARVAFFNMEVAAAGAARPEPGDWSFQGDASKLIPQALRTYLELSDL</sequence>
<keyword evidence="3" id="KW-0520">NAD</keyword>
<dbReference type="GO" id="GO:0017136">
    <property type="term" value="F:histone deacetylase activity, NAD-dependent"/>
    <property type="evidence" value="ECO:0007669"/>
    <property type="project" value="TreeGrafter"/>
</dbReference>
<dbReference type="EMBL" id="ML996567">
    <property type="protein sequence ID" value="KAF2760766.1"/>
    <property type="molecule type" value="Genomic_DNA"/>
</dbReference>
<dbReference type="InterPro" id="IPR026590">
    <property type="entry name" value="Ssirtuin_cat_dom"/>
</dbReference>
<feature type="binding site" evidence="4">
    <location>
        <position position="219"/>
    </location>
    <ligand>
        <name>Zn(2+)</name>
        <dbReference type="ChEBI" id="CHEBI:29105"/>
    </ligand>
</feature>
<evidence type="ECO:0000256" key="2">
    <source>
        <dbReference type="ARBA" id="ARBA00022679"/>
    </source>
</evidence>
<dbReference type="PANTHER" id="PTHR11085">
    <property type="entry name" value="NAD-DEPENDENT PROTEIN DEACYLASE SIRTUIN-5, MITOCHONDRIAL-RELATED"/>
    <property type="match status" value="1"/>
</dbReference>
<protein>
    <submittedName>
        <fullName evidence="6">Silent information regulator protein Sir2p</fullName>
    </submittedName>
</protein>
<organism evidence="6 7">
    <name type="scientific">Pseudovirgaria hyperparasitica</name>
    <dbReference type="NCBI Taxonomy" id="470096"/>
    <lineage>
        <taxon>Eukaryota</taxon>
        <taxon>Fungi</taxon>
        <taxon>Dikarya</taxon>
        <taxon>Ascomycota</taxon>
        <taxon>Pezizomycotina</taxon>
        <taxon>Dothideomycetes</taxon>
        <taxon>Dothideomycetes incertae sedis</taxon>
        <taxon>Acrospermales</taxon>
        <taxon>Acrospermaceae</taxon>
        <taxon>Pseudovirgaria</taxon>
    </lineage>
</organism>
<dbReference type="Proteomes" id="UP000799437">
    <property type="component" value="Unassembled WGS sequence"/>
</dbReference>
<name>A0A6A6WFS7_9PEZI</name>
<keyword evidence="4" id="KW-0479">Metal-binding</keyword>
<comment type="similarity">
    <text evidence="1">Belongs to the sirtuin family. Class I subfamily.</text>
</comment>